<dbReference type="Pfam" id="PF10071">
    <property type="entry name" value="DUF2310"/>
    <property type="match status" value="1"/>
</dbReference>
<dbReference type="Proteomes" id="UP001236258">
    <property type="component" value="Unassembled WGS sequence"/>
</dbReference>
<evidence type="ECO:0000313" key="1">
    <source>
        <dbReference type="EMBL" id="MDP4528010.1"/>
    </source>
</evidence>
<protein>
    <submittedName>
        <fullName evidence="1">DUF2310 family Zn-ribbon-containing protein</fullName>
    </submittedName>
</protein>
<dbReference type="RefSeq" id="WP_305944178.1">
    <property type="nucleotide sequence ID" value="NZ_JAUZVY010000001.1"/>
</dbReference>
<proteinExistence type="predicted"/>
<name>A0ABT9GMJ3_9GAMM</name>
<comment type="caution">
    <text evidence="1">The sequence shown here is derived from an EMBL/GenBank/DDBJ whole genome shotgun (WGS) entry which is preliminary data.</text>
</comment>
<gene>
    <name evidence="1" type="ORF">Q3O59_03055</name>
</gene>
<sequence length="257" mass="29159">MWLAELKFRVLANTSYTQAEQHIRQYLEALIFQGQIIGREFPTYLADTHFCSRVILSAQDALQPKHHSQRGQKALQALGNAGLGYPKLQLLGQDLMSSETDPCTEPPGYILFTNFAEQVSPLRCSADFAPVPLFRLGSLNGEDFEALIRWQLQYQALDEIQMQQQRVLPKSAEQALQQLHSALNRQGRQLAKKLARQTGKACHYYLYSGSSKNCQAEASKKCPSCGADWRLTNSWHQLFQFRCDSCQLVSNIAWDCQ</sequence>
<dbReference type="EMBL" id="JAUZVY010000001">
    <property type="protein sequence ID" value="MDP4528010.1"/>
    <property type="molecule type" value="Genomic_DNA"/>
</dbReference>
<accession>A0ABT9GMJ3</accession>
<keyword evidence="2" id="KW-1185">Reference proteome</keyword>
<evidence type="ECO:0000313" key="2">
    <source>
        <dbReference type="Proteomes" id="UP001236258"/>
    </source>
</evidence>
<organism evidence="1 2">
    <name type="scientific">Alkalimonas delamerensis</name>
    <dbReference type="NCBI Taxonomy" id="265981"/>
    <lineage>
        <taxon>Bacteria</taxon>
        <taxon>Pseudomonadati</taxon>
        <taxon>Pseudomonadota</taxon>
        <taxon>Gammaproteobacteria</taxon>
        <taxon>Alkalimonas</taxon>
    </lineage>
</organism>
<dbReference type="InterPro" id="IPR016908">
    <property type="entry name" value="UCP029037"/>
</dbReference>
<reference evidence="1 2" key="1">
    <citation type="submission" date="2023-08" db="EMBL/GenBank/DDBJ databases">
        <authorList>
            <person name="Joshi A."/>
            <person name="Thite S."/>
        </authorList>
    </citation>
    <scope>NUCLEOTIDE SEQUENCE [LARGE SCALE GENOMIC DNA]</scope>
    <source>
        <strain evidence="1 2">1E1</strain>
    </source>
</reference>